<feature type="non-terminal residue" evidence="2">
    <location>
        <position position="1"/>
    </location>
</feature>
<reference evidence="2" key="1">
    <citation type="journal article" date="2019" name="Sci. Rep.">
        <title>Draft genome of Tanacetum cinerariifolium, the natural source of mosquito coil.</title>
        <authorList>
            <person name="Yamashiro T."/>
            <person name="Shiraishi A."/>
            <person name="Satake H."/>
            <person name="Nakayama K."/>
        </authorList>
    </citation>
    <scope>NUCLEOTIDE SEQUENCE</scope>
</reference>
<name>A0A699X947_TANCI</name>
<dbReference type="EMBL" id="BKCJ011804936">
    <property type="protein sequence ID" value="GFD54356.1"/>
    <property type="molecule type" value="Genomic_DNA"/>
</dbReference>
<evidence type="ECO:0000313" key="2">
    <source>
        <dbReference type="EMBL" id="GFD54356.1"/>
    </source>
</evidence>
<feature type="region of interest" description="Disordered" evidence="1">
    <location>
        <begin position="40"/>
        <end position="89"/>
    </location>
</feature>
<organism evidence="2">
    <name type="scientific">Tanacetum cinerariifolium</name>
    <name type="common">Dalmatian daisy</name>
    <name type="synonym">Chrysanthemum cinerariifolium</name>
    <dbReference type="NCBI Taxonomy" id="118510"/>
    <lineage>
        <taxon>Eukaryota</taxon>
        <taxon>Viridiplantae</taxon>
        <taxon>Streptophyta</taxon>
        <taxon>Embryophyta</taxon>
        <taxon>Tracheophyta</taxon>
        <taxon>Spermatophyta</taxon>
        <taxon>Magnoliopsida</taxon>
        <taxon>eudicotyledons</taxon>
        <taxon>Gunneridae</taxon>
        <taxon>Pentapetalae</taxon>
        <taxon>asterids</taxon>
        <taxon>campanulids</taxon>
        <taxon>Asterales</taxon>
        <taxon>Asteraceae</taxon>
        <taxon>Asteroideae</taxon>
        <taxon>Anthemideae</taxon>
        <taxon>Anthemidinae</taxon>
        <taxon>Tanacetum</taxon>
    </lineage>
</organism>
<feature type="region of interest" description="Disordered" evidence="1">
    <location>
        <begin position="1"/>
        <end position="25"/>
    </location>
</feature>
<sequence>LPTPHEGYSRTSNSAAQAAPGAGGRYQRCAPRYLRLPRARAAALPQEHSARGAGAQWRHRGHLAIQQKLLAAGPHAGGAPPGRPRRQGH</sequence>
<dbReference type="AlphaFoldDB" id="A0A699X947"/>
<evidence type="ECO:0000256" key="1">
    <source>
        <dbReference type="SAM" id="MobiDB-lite"/>
    </source>
</evidence>
<accession>A0A699X947</accession>
<gene>
    <name evidence="2" type="ORF">Tci_926325</name>
</gene>
<protein>
    <submittedName>
        <fullName evidence="2">Uncharacterized protein</fullName>
    </submittedName>
</protein>
<proteinExistence type="predicted"/>
<comment type="caution">
    <text evidence="2">The sequence shown here is derived from an EMBL/GenBank/DDBJ whole genome shotgun (WGS) entry which is preliminary data.</text>
</comment>